<evidence type="ECO:0000313" key="6">
    <source>
        <dbReference type="Proteomes" id="UP000242447"/>
    </source>
</evidence>
<dbReference type="InterPro" id="IPR050602">
    <property type="entry name" value="Malonyl-ACP_OMT"/>
</dbReference>
<evidence type="ECO:0000256" key="3">
    <source>
        <dbReference type="SAM" id="MobiDB-lite"/>
    </source>
</evidence>
<evidence type="ECO:0000259" key="4">
    <source>
        <dbReference type="Pfam" id="PF08241"/>
    </source>
</evidence>
<feature type="region of interest" description="Disordered" evidence="3">
    <location>
        <begin position="240"/>
        <end position="272"/>
    </location>
</feature>
<dbReference type="SUPFAM" id="SSF53335">
    <property type="entry name" value="S-adenosyl-L-methionine-dependent methyltransferases"/>
    <property type="match status" value="1"/>
</dbReference>
<evidence type="ECO:0000256" key="2">
    <source>
        <dbReference type="ARBA" id="ARBA00022679"/>
    </source>
</evidence>
<dbReference type="InterPro" id="IPR029063">
    <property type="entry name" value="SAM-dependent_MTases_sf"/>
</dbReference>
<dbReference type="Gene3D" id="3.40.50.150">
    <property type="entry name" value="Vaccinia Virus protein VP39"/>
    <property type="match status" value="1"/>
</dbReference>
<organism evidence="5 6">
    <name type="scientific">Ketogulonicigenium robustum</name>
    <dbReference type="NCBI Taxonomy" id="92947"/>
    <lineage>
        <taxon>Bacteria</taxon>
        <taxon>Pseudomonadati</taxon>
        <taxon>Pseudomonadota</taxon>
        <taxon>Alphaproteobacteria</taxon>
        <taxon>Rhodobacterales</taxon>
        <taxon>Roseobacteraceae</taxon>
        <taxon>Ketogulonicigenium</taxon>
    </lineage>
</organism>
<dbReference type="Pfam" id="PF08241">
    <property type="entry name" value="Methyltransf_11"/>
    <property type="match status" value="1"/>
</dbReference>
<name>A0A1W6P2C0_9RHOB</name>
<evidence type="ECO:0000256" key="1">
    <source>
        <dbReference type="ARBA" id="ARBA00022603"/>
    </source>
</evidence>
<dbReference type="PANTHER" id="PTHR13090:SF1">
    <property type="entry name" value="ARGININE-HYDROXYLASE NDUFAF5, MITOCHONDRIAL"/>
    <property type="match status" value="1"/>
</dbReference>
<dbReference type="InterPro" id="IPR013216">
    <property type="entry name" value="Methyltransf_11"/>
</dbReference>
<dbReference type="STRING" id="92947.BVG79_02328"/>
<dbReference type="KEGG" id="kro:BVG79_02328"/>
<evidence type="ECO:0000313" key="5">
    <source>
        <dbReference type="EMBL" id="ARO15668.1"/>
    </source>
</evidence>
<dbReference type="RefSeq" id="WP_085787034.1">
    <property type="nucleotide sequence ID" value="NZ_CP019937.1"/>
</dbReference>
<sequence>MERLTDQAALHLHHARARRRPALFLREVIRDEVQERLLMVNRTFTAPLVVTAFPDLWPDMPHAAPSDTLALPEHGYDLIVLDMVLHWANDPVGMLVQAQRALRPDGLLLAPLFGGQTLAELRAALAEAEVAISGGLSPRVLPMGEIRDLGALLQRAGFALPVADSIPFTVSHPHLFALAADLRGMGEQNALAARLRRPTPRAMFLQAAAIMDDRFSVDGKIQSTFDVVFLTGWAPAPSQPKPLRPGSATHHLSAVLPTPPQPEVDVAPKMAD</sequence>
<reference evidence="5 6" key="1">
    <citation type="submission" date="2017-02" db="EMBL/GenBank/DDBJ databases">
        <title>Ketogulonicigenium robustum SPU B003 Genome sequencing and assembly.</title>
        <authorList>
            <person name="Li Y."/>
            <person name="Liu L."/>
            <person name="Wang C."/>
            <person name="Zhang M."/>
            <person name="Zhang T."/>
            <person name="Zhang Y."/>
        </authorList>
    </citation>
    <scope>NUCLEOTIDE SEQUENCE [LARGE SCALE GENOMIC DNA]</scope>
    <source>
        <strain evidence="5 6">SPU_B003</strain>
    </source>
</reference>
<keyword evidence="6" id="KW-1185">Reference proteome</keyword>
<keyword evidence="1" id="KW-0489">Methyltransferase</keyword>
<feature type="domain" description="Methyltransferase type 11" evidence="4">
    <location>
        <begin position="66"/>
        <end position="109"/>
    </location>
</feature>
<accession>A0A1W6P2C0</accession>
<proteinExistence type="predicted"/>
<dbReference type="GO" id="GO:0008757">
    <property type="term" value="F:S-adenosylmethionine-dependent methyltransferase activity"/>
    <property type="evidence" value="ECO:0007669"/>
    <property type="project" value="InterPro"/>
</dbReference>
<keyword evidence="2" id="KW-0808">Transferase</keyword>
<gene>
    <name evidence="5" type="ORF">BVG79_02328</name>
</gene>
<dbReference type="PANTHER" id="PTHR13090">
    <property type="entry name" value="ARGININE-HYDROXYLASE NDUFAF5, MITOCHONDRIAL"/>
    <property type="match status" value="1"/>
</dbReference>
<dbReference type="GO" id="GO:0032259">
    <property type="term" value="P:methylation"/>
    <property type="evidence" value="ECO:0007669"/>
    <property type="project" value="UniProtKB-KW"/>
</dbReference>
<dbReference type="AlphaFoldDB" id="A0A1W6P2C0"/>
<protein>
    <recommendedName>
        <fullName evidence="4">Methyltransferase type 11 domain-containing protein</fullName>
    </recommendedName>
</protein>
<dbReference type="EMBL" id="CP019937">
    <property type="protein sequence ID" value="ARO15668.1"/>
    <property type="molecule type" value="Genomic_DNA"/>
</dbReference>
<dbReference type="OrthoDB" id="9793723at2"/>
<dbReference type="Proteomes" id="UP000242447">
    <property type="component" value="Chromosome"/>
</dbReference>